<dbReference type="EnsemblPlants" id="OMERI04G10980.3">
    <property type="protein sequence ID" value="OMERI04G10980.3"/>
    <property type="gene ID" value="OMERI04G10980"/>
</dbReference>
<organism evidence="2">
    <name type="scientific">Oryza meridionalis</name>
    <dbReference type="NCBI Taxonomy" id="40149"/>
    <lineage>
        <taxon>Eukaryota</taxon>
        <taxon>Viridiplantae</taxon>
        <taxon>Streptophyta</taxon>
        <taxon>Embryophyta</taxon>
        <taxon>Tracheophyta</taxon>
        <taxon>Spermatophyta</taxon>
        <taxon>Magnoliopsida</taxon>
        <taxon>Liliopsida</taxon>
        <taxon>Poales</taxon>
        <taxon>Poaceae</taxon>
        <taxon>BOP clade</taxon>
        <taxon>Oryzoideae</taxon>
        <taxon>Oryzeae</taxon>
        <taxon>Oryzinae</taxon>
        <taxon>Oryza</taxon>
    </lineage>
</organism>
<name>A0A0E0DE29_9ORYZ</name>
<keyword evidence="1" id="KW-0732">Signal</keyword>
<evidence type="ECO:0000313" key="3">
    <source>
        <dbReference type="Proteomes" id="UP000008021"/>
    </source>
</evidence>
<feature type="signal peptide" evidence="1">
    <location>
        <begin position="1"/>
        <end position="22"/>
    </location>
</feature>
<keyword evidence="3" id="KW-1185">Reference proteome</keyword>
<evidence type="ECO:0008006" key="4">
    <source>
        <dbReference type="Google" id="ProtNLM"/>
    </source>
</evidence>
<sequence length="80" mass="8300">MALRRGWRRAAAAVAAVDAVLMANYTPTPWACVAIGIEDSRRAAAAHVADRWARAASQPSTGNVHYAVAAAAIFTVPAAP</sequence>
<feature type="chain" id="PRO_5002356782" description="Secreted protein" evidence="1">
    <location>
        <begin position="23"/>
        <end position="80"/>
    </location>
</feature>
<accession>A0A0E0DE29</accession>
<reference evidence="2" key="2">
    <citation type="submission" date="2018-05" db="EMBL/GenBank/DDBJ databases">
        <title>OmerRS3 (Oryza meridionalis Reference Sequence Version 3).</title>
        <authorList>
            <person name="Zhang J."/>
            <person name="Kudrna D."/>
            <person name="Lee S."/>
            <person name="Talag J."/>
            <person name="Welchert J."/>
            <person name="Wing R.A."/>
        </authorList>
    </citation>
    <scope>NUCLEOTIDE SEQUENCE [LARGE SCALE GENOMIC DNA]</scope>
    <source>
        <strain evidence="2">cv. OR44</strain>
    </source>
</reference>
<dbReference type="HOGENOM" id="CLU_2593842_0_0_1"/>
<dbReference type="Proteomes" id="UP000008021">
    <property type="component" value="Chromosome 4"/>
</dbReference>
<protein>
    <recommendedName>
        <fullName evidence="4">Secreted protein</fullName>
    </recommendedName>
</protein>
<reference evidence="2" key="1">
    <citation type="submission" date="2015-04" db="UniProtKB">
        <authorList>
            <consortium name="EnsemblPlants"/>
        </authorList>
    </citation>
    <scope>IDENTIFICATION</scope>
</reference>
<evidence type="ECO:0000256" key="1">
    <source>
        <dbReference type="SAM" id="SignalP"/>
    </source>
</evidence>
<dbReference type="Gramene" id="OMERI04G10980.3">
    <property type="protein sequence ID" value="OMERI04G10980.3"/>
    <property type="gene ID" value="OMERI04G10980"/>
</dbReference>
<evidence type="ECO:0000313" key="2">
    <source>
        <dbReference type="EnsemblPlants" id="OMERI04G10980.3"/>
    </source>
</evidence>
<proteinExistence type="predicted"/>
<dbReference type="AlphaFoldDB" id="A0A0E0DE29"/>